<gene>
    <name evidence="2" type="ORF">EHQ58_00080</name>
</gene>
<protein>
    <submittedName>
        <fullName evidence="2">Uncharacterized protein</fullName>
    </submittedName>
</protein>
<evidence type="ECO:0000313" key="3">
    <source>
        <dbReference type="Proteomes" id="UP000297693"/>
    </source>
</evidence>
<accession>A0A4R9KDS0</accession>
<organism evidence="2 3">
    <name type="scientific">Leptospira ognonensis</name>
    <dbReference type="NCBI Taxonomy" id="2484945"/>
    <lineage>
        <taxon>Bacteria</taxon>
        <taxon>Pseudomonadati</taxon>
        <taxon>Spirochaetota</taxon>
        <taxon>Spirochaetia</taxon>
        <taxon>Leptospirales</taxon>
        <taxon>Leptospiraceae</taxon>
        <taxon>Leptospira</taxon>
    </lineage>
</organism>
<name>A0A4R9KDS0_9LEPT</name>
<proteinExistence type="predicted"/>
<sequence>MSKYTLISRTSFFLILVFFQCVLFEPKLKTVPDAYVREEVMNEEQKNAVKVLKQKIVALNTEITALKKVSEVNAQTLKIARAKIIRHAATRDLLSEKEKLSLIKDDSVNAKRYLDESQTADLEKAKEETRLQAWTQKQTEDTAFLQMKEATQSELIAELELVRAEIAVKYQEFQGKTSKDPDFVEKQKYDLQYNTRKAETRKKTADWERIKNNATKLPKVNLEDTYLDETK</sequence>
<dbReference type="OrthoDB" id="325060at2"/>
<comment type="caution">
    <text evidence="2">The sequence shown here is derived from an EMBL/GenBank/DDBJ whole genome shotgun (WGS) entry which is preliminary data.</text>
</comment>
<evidence type="ECO:0000256" key="1">
    <source>
        <dbReference type="SAM" id="Coils"/>
    </source>
</evidence>
<dbReference type="EMBL" id="RQGD01000001">
    <property type="protein sequence ID" value="TGL63989.1"/>
    <property type="molecule type" value="Genomic_DNA"/>
</dbReference>
<dbReference type="Proteomes" id="UP000297693">
    <property type="component" value="Unassembled WGS sequence"/>
</dbReference>
<feature type="coiled-coil region" evidence="1">
    <location>
        <begin position="42"/>
        <end position="69"/>
    </location>
</feature>
<reference evidence="2" key="1">
    <citation type="journal article" date="2019" name="PLoS Negl. Trop. Dis.">
        <title>Revisiting the worldwide diversity of Leptospira species in the environment.</title>
        <authorList>
            <person name="Vincent A.T."/>
            <person name="Schiettekatte O."/>
            <person name="Bourhy P."/>
            <person name="Veyrier F.J."/>
            <person name="Picardeau M."/>
        </authorList>
    </citation>
    <scope>NUCLEOTIDE SEQUENCE [LARGE SCALE GENOMIC DNA]</scope>
    <source>
        <strain evidence="2">201702476</strain>
    </source>
</reference>
<dbReference type="AlphaFoldDB" id="A0A4R9KDS0"/>
<keyword evidence="3" id="KW-1185">Reference proteome</keyword>
<keyword evidence="1" id="KW-0175">Coiled coil</keyword>
<evidence type="ECO:0000313" key="2">
    <source>
        <dbReference type="EMBL" id="TGL63989.1"/>
    </source>
</evidence>